<evidence type="ECO:0000313" key="3">
    <source>
        <dbReference type="Proteomes" id="UP001233172"/>
    </source>
</evidence>
<proteinExistence type="predicted"/>
<evidence type="ECO:0000313" key="2">
    <source>
        <dbReference type="EMBL" id="KAK0051238.1"/>
    </source>
</evidence>
<feature type="compositionally biased region" description="Basic and acidic residues" evidence="1">
    <location>
        <begin position="32"/>
        <end position="50"/>
    </location>
</feature>
<feature type="region of interest" description="Disordered" evidence="1">
    <location>
        <begin position="1"/>
        <end position="50"/>
    </location>
</feature>
<gene>
    <name evidence="2" type="ORF">Bpfe_019356</name>
</gene>
<reference evidence="2" key="2">
    <citation type="submission" date="2023-04" db="EMBL/GenBank/DDBJ databases">
        <authorList>
            <person name="Bu L."/>
            <person name="Lu L."/>
            <person name="Laidemitt M.R."/>
            <person name="Zhang S.M."/>
            <person name="Mutuku M."/>
            <person name="Mkoji G."/>
            <person name="Steinauer M."/>
            <person name="Loker E.S."/>
        </authorList>
    </citation>
    <scope>NUCLEOTIDE SEQUENCE</scope>
    <source>
        <strain evidence="2">KasaAsao</strain>
        <tissue evidence="2">Whole Snail</tissue>
    </source>
</reference>
<sequence length="68" mass="7513">MDSGRRSQEEGVEYEEPGRRSQGEGVGDEEPDGRYLEEADMDPGSKIKNGELKIGSLGKLEPSMRITE</sequence>
<accession>A0AAD8BAZ1</accession>
<dbReference type="Proteomes" id="UP001233172">
    <property type="component" value="Unassembled WGS sequence"/>
</dbReference>
<evidence type="ECO:0000256" key="1">
    <source>
        <dbReference type="SAM" id="MobiDB-lite"/>
    </source>
</evidence>
<name>A0AAD8BAZ1_BIOPF</name>
<keyword evidence="3" id="KW-1185">Reference proteome</keyword>
<dbReference type="EMBL" id="JASAOG010000106">
    <property type="protein sequence ID" value="KAK0051238.1"/>
    <property type="molecule type" value="Genomic_DNA"/>
</dbReference>
<comment type="caution">
    <text evidence="2">The sequence shown here is derived from an EMBL/GenBank/DDBJ whole genome shotgun (WGS) entry which is preliminary data.</text>
</comment>
<organism evidence="2 3">
    <name type="scientific">Biomphalaria pfeifferi</name>
    <name type="common">Bloodfluke planorb</name>
    <name type="synonym">Freshwater snail</name>
    <dbReference type="NCBI Taxonomy" id="112525"/>
    <lineage>
        <taxon>Eukaryota</taxon>
        <taxon>Metazoa</taxon>
        <taxon>Spiralia</taxon>
        <taxon>Lophotrochozoa</taxon>
        <taxon>Mollusca</taxon>
        <taxon>Gastropoda</taxon>
        <taxon>Heterobranchia</taxon>
        <taxon>Euthyneura</taxon>
        <taxon>Panpulmonata</taxon>
        <taxon>Hygrophila</taxon>
        <taxon>Lymnaeoidea</taxon>
        <taxon>Planorbidae</taxon>
        <taxon>Biomphalaria</taxon>
    </lineage>
</organism>
<reference evidence="2" key="1">
    <citation type="journal article" date="2023" name="PLoS Negl. Trop. Dis.">
        <title>A genome sequence for Biomphalaria pfeifferi, the major vector snail for the human-infecting parasite Schistosoma mansoni.</title>
        <authorList>
            <person name="Bu L."/>
            <person name="Lu L."/>
            <person name="Laidemitt M.R."/>
            <person name="Zhang S.M."/>
            <person name="Mutuku M."/>
            <person name="Mkoji G."/>
            <person name="Steinauer M."/>
            <person name="Loker E.S."/>
        </authorList>
    </citation>
    <scope>NUCLEOTIDE SEQUENCE</scope>
    <source>
        <strain evidence="2">KasaAsao</strain>
    </source>
</reference>
<protein>
    <submittedName>
        <fullName evidence="2">Uncharacterized protein</fullName>
    </submittedName>
</protein>
<dbReference type="AlphaFoldDB" id="A0AAD8BAZ1"/>